<name>A0ABY4FEP9_9BACT</name>
<evidence type="ECO:0000313" key="6">
    <source>
        <dbReference type="Proteomes" id="UP000831785"/>
    </source>
</evidence>
<dbReference type="EMBL" id="CP095049">
    <property type="protein sequence ID" value="UOQ55020.1"/>
    <property type="molecule type" value="Genomic_DNA"/>
</dbReference>
<dbReference type="PANTHER" id="PTHR36530">
    <property type="entry name" value="INHIBITOR OF CYSTEINE PEPTIDASE"/>
    <property type="match status" value="1"/>
</dbReference>
<protein>
    <submittedName>
        <fullName evidence="5">Protease inhibitor I42 family protein</fullName>
    </submittedName>
</protein>
<evidence type="ECO:0000256" key="1">
    <source>
        <dbReference type="ARBA" id="ARBA00022690"/>
    </source>
</evidence>
<dbReference type="InterPro" id="IPR036331">
    <property type="entry name" value="Chagasin-like_sf"/>
</dbReference>
<evidence type="ECO:0000256" key="2">
    <source>
        <dbReference type="ARBA" id="ARBA00022704"/>
    </source>
</evidence>
<feature type="domain" description="Proteinase inhibitor I42 chagasin" evidence="4">
    <location>
        <begin position="161"/>
        <end position="252"/>
    </location>
</feature>
<dbReference type="RefSeq" id="WP_244722912.1">
    <property type="nucleotide sequence ID" value="NZ_CP095049.1"/>
</dbReference>
<dbReference type="InterPro" id="IPR052781">
    <property type="entry name" value="Cys_protease_inhibitor_I42"/>
</dbReference>
<gene>
    <name evidence="5" type="ORF">MUN80_09745</name>
</gene>
<dbReference type="InterPro" id="IPR018990">
    <property type="entry name" value="Prot_inh_I42_chagasin"/>
</dbReference>
<sequence length="259" mass="28136">MRIRRYVGARLHSILLRLVLLLIGVLAYTSLQAQGIVTLTAADNGKETQLNIGDQLIIRLPTAQPRFGWRLAQAYPGQLSVTSSHTLPGLSSGVPGAPATHEIHLQAIGAGGFDLTFISATPGSGYSPLGNYFHTYVTINQPGVAKNVNISEYGNHGRVTVNQGDQLLIKLGTTVGSEYAWEAIPNDASIVKLVGQKKDEPKKNRKKPKPGSSEEVTYQFQALNPGQTTVRFIYRNTVNNEAPPSRDFELDVTVPQPPR</sequence>
<accession>A0ABY4FEP9</accession>
<reference evidence="5 6" key="1">
    <citation type="submission" date="2022-04" db="EMBL/GenBank/DDBJ databases">
        <title>Hymenobacter sp. isolated from the air.</title>
        <authorList>
            <person name="Won M."/>
            <person name="Lee C.-M."/>
            <person name="Woen H.-Y."/>
            <person name="Kwon S.-W."/>
        </authorList>
    </citation>
    <scope>NUCLEOTIDE SEQUENCE [LARGE SCALE GENOMIC DNA]</scope>
    <source>
        <strain evidence="6">5116 S-27</strain>
    </source>
</reference>
<feature type="region of interest" description="Disordered" evidence="3">
    <location>
        <begin position="238"/>
        <end position="259"/>
    </location>
</feature>
<evidence type="ECO:0000256" key="3">
    <source>
        <dbReference type="SAM" id="MobiDB-lite"/>
    </source>
</evidence>
<dbReference type="GO" id="GO:0030414">
    <property type="term" value="F:peptidase inhibitor activity"/>
    <property type="evidence" value="ECO:0007669"/>
    <property type="project" value="UniProtKB-KW"/>
</dbReference>
<keyword evidence="2" id="KW-0789">Thiol protease inhibitor</keyword>
<evidence type="ECO:0000259" key="4">
    <source>
        <dbReference type="Pfam" id="PF09394"/>
    </source>
</evidence>
<dbReference type="Gene3D" id="2.60.40.2020">
    <property type="match status" value="2"/>
</dbReference>
<organism evidence="5 6">
    <name type="scientific">Hymenobacter cellulosivorans</name>
    <dbReference type="NCBI Taxonomy" id="2932249"/>
    <lineage>
        <taxon>Bacteria</taxon>
        <taxon>Pseudomonadati</taxon>
        <taxon>Bacteroidota</taxon>
        <taxon>Cytophagia</taxon>
        <taxon>Cytophagales</taxon>
        <taxon>Hymenobacteraceae</taxon>
        <taxon>Hymenobacter</taxon>
    </lineage>
</organism>
<keyword evidence="6" id="KW-1185">Reference proteome</keyword>
<proteinExistence type="predicted"/>
<evidence type="ECO:0000313" key="5">
    <source>
        <dbReference type="EMBL" id="UOQ55020.1"/>
    </source>
</evidence>
<keyword evidence="1 5" id="KW-0646">Protease inhibitor</keyword>
<feature type="region of interest" description="Disordered" evidence="3">
    <location>
        <begin position="195"/>
        <end position="220"/>
    </location>
</feature>
<dbReference type="SUPFAM" id="SSF141066">
    <property type="entry name" value="ICP-like"/>
    <property type="match status" value="2"/>
</dbReference>
<dbReference type="Pfam" id="PF09394">
    <property type="entry name" value="Inhibitor_I42"/>
    <property type="match status" value="1"/>
</dbReference>
<dbReference type="PANTHER" id="PTHR36530:SF1">
    <property type="entry name" value="AMOEBIASIN-1"/>
    <property type="match status" value="1"/>
</dbReference>
<dbReference type="Proteomes" id="UP000831785">
    <property type="component" value="Chromosome"/>
</dbReference>